<dbReference type="EMBL" id="AWSA01000038">
    <property type="protein sequence ID" value="EWT00624.1"/>
    <property type="molecule type" value="Genomic_DNA"/>
</dbReference>
<evidence type="ECO:0000313" key="2">
    <source>
        <dbReference type="Proteomes" id="UP000019489"/>
    </source>
</evidence>
<gene>
    <name evidence="1" type="ORF">N865_14390</name>
</gene>
<proteinExistence type="predicted"/>
<evidence type="ECO:0008006" key="3">
    <source>
        <dbReference type="Google" id="ProtNLM"/>
    </source>
</evidence>
<organism evidence="1 2">
    <name type="scientific">Intrasporangium oryzae NRRL B-24470</name>
    <dbReference type="NCBI Taxonomy" id="1386089"/>
    <lineage>
        <taxon>Bacteria</taxon>
        <taxon>Bacillati</taxon>
        <taxon>Actinomycetota</taxon>
        <taxon>Actinomycetes</taxon>
        <taxon>Micrococcales</taxon>
        <taxon>Intrasporangiaceae</taxon>
        <taxon>Intrasporangium</taxon>
    </lineage>
</organism>
<name>W9G9T8_9MICO</name>
<dbReference type="AlphaFoldDB" id="W9G9T8"/>
<sequence>MPRSRPAMGGALAGLPVALLLLAGCGTSSPGAASATSSESAASSTSAAATALAGAAWLDAGHGVAVVSMGSSTCVPQAGHITASGQTVTVAFTEPTATTPCTSDFGPRASYVPLPSGVDVTKAVQIVGTGALGGTLTLSALSAAPAPAGENTPSAGWVETSPQASDVPQGSFAFVTWGSSTCPPTVGSVSSKSAGTLTVTFAAPKTAACTMDMAPRVGLTVAPATVTASDVRVSFLGAHVTGTTTMLGTR</sequence>
<dbReference type="PROSITE" id="PS51257">
    <property type="entry name" value="PROKAR_LIPOPROTEIN"/>
    <property type="match status" value="1"/>
</dbReference>
<protein>
    <recommendedName>
        <fullName evidence="3">Lipoprotein</fullName>
    </recommendedName>
</protein>
<dbReference type="Proteomes" id="UP000019489">
    <property type="component" value="Unassembled WGS sequence"/>
</dbReference>
<reference evidence="1 2" key="1">
    <citation type="submission" date="2013-08" db="EMBL/GenBank/DDBJ databases">
        <title>Intrasporangium oryzae NRRL B-24470.</title>
        <authorList>
            <person name="Liu H."/>
            <person name="Wang G."/>
        </authorList>
    </citation>
    <scope>NUCLEOTIDE SEQUENCE [LARGE SCALE GENOMIC DNA]</scope>
    <source>
        <strain evidence="1 2">NRRL B-24470</strain>
    </source>
</reference>
<dbReference type="STRING" id="1386089.N865_14390"/>
<dbReference type="eggNOG" id="ENOG50345XR">
    <property type="taxonomic scope" value="Bacteria"/>
</dbReference>
<keyword evidence="2" id="KW-1185">Reference proteome</keyword>
<evidence type="ECO:0000313" key="1">
    <source>
        <dbReference type="EMBL" id="EWT00624.1"/>
    </source>
</evidence>
<comment type="caution">
    <text evidence="1">The sequence shown here is derived from an EMBL/GenBank/DDBJ whole genome shotgun (WGS) entry which is preliminary data.</text>
</comment>
<accession>W9G9T8</accession>